<feature type="compositionally biased region" description="Polar residues" evidence="1">
    <location>
        <begin position="87"/>
        <end position="96"/>
    </location>
</feature>
<feature type="region of interest" description="Disordered" evidence="1">
    <location>
        <begin position="87"/>
        <end position="119"/>
    </location>
</feature>
<reference evidence="3" key="1">
    <citation type="submission" date="2016-09" db="EMBL/GenBank/DDBJ databases">
        <authorList>
            <person name="Lysoe E."/>
        </authorList>
    </citation>
    <scope>NUCLEOTIDE SEQUENCE [LARGE SCALE GENOMIC DNA]</scope>
    <source>
        <strain evidence="3">LJ96T</strain>
    </source>
</reference>
<gene>
    <name evidence="2" type="ORF">BJI69_18440</name>
</gene>
<evidence type="ECO:0000313" key="3">
    <source>
        <dbReference type="Proteomes" id="UP000182987"/>
    </source>
</evidence>
<accession>A0A0G9HCH5</accession>
<dbReference type="OrthoDB" id="5956411at2"/>
<dbReference type="KEGG" id="lrz:BJI69_18440"/>
<dbReference type="Proteomes" id="UP000182987">
    <property type="component" value="Chromosome"/>
</dbReference>
<evidence type="ECO:0000313" key="2">
    <source>
        <dbReference type="EMBL" id="APG05683.1"/>
    </source>
</evidence>
<dbReference type="RefSeq" id="WP_046967637.1">
    <property type="nucleotide sequence ID" value="NZ_CP017480.1"/>
</dbReference>
<evidence type="ECO:0000256" key="1">
    <source>
        <dbReference type="SAM" id="MobiDB-lite"/>
    </source>
</evidence>
<keyword evidence="3" id="KW-1185">Reference proteome</keyword>
<protein>
    <submittedName>
        <fullName evidence="2">Uncharacterized protein</fullName>
    </submittedName>
</protein>
<sequence length="173" mass="17935">MDAKTAWPDRVTIDGMVYKARVDAGDGLVSLPCPSEPQVSVGDVITQTVGRREASLEVLEVDFQPNGSLGIGTVHRHLLVLTVEPTTSQAHTQPPGASSAKAPPVARPPKASPVASTQAAPASTLKLAELVDRIARSSDTEAKAMLLALLDNASVSAIVGPVTALGMRALLRT</sequence>
<dbReference type="PATRIC" id="fig|1440763.5.peg.1913"/>
<dbReference type="AlphaFoldDB" id="A0A0G9HCH5"/>
<proteinExistence type="predicted"/>
<name>A0A0G9HCH5_9GAMM</name>
<dbReference type="EMBL" id="CP017480">
    <property type="protein sequence ID" value="APG05683.1"/>
    <property type="molecule type" value="Genomic_DNA"/>
</dbReference>
<organism evidence="2 3">
    <name type="scientific">Luteibacter rhizovicinus DSM 16549</name>
    <dbReference type="NCBI Taxonomy" id="1440763"/>
    <lineage>
        <taxon>Bacteria</taxon>
        <taxon>Pseudomonadati</taxon>
        <taxon>Pseudomonadota</taxon>
        <taxon>Gammaproteobacteria</taxon>
        <taxon>Lysobacterales</taxon>
        <taxon>Rhodanobacteraceae</taxon>
        <taxon>Luteibacter</taxon>
    </lineage>
</organism>
<dbReference type="STRING" id="1440763.BJI69_18440"/>